<evidence type="ECO:0000313" key="3">
    <source>
        <dbReference type="Proteomes" id="UP001497482"/>
    </source>
</evidence>
<proteinExistence type="predicted"/>
<organism evidence="2 3">
    <name type="scientific">Knipowitschia caucasica</name>
    <name type="common">Caucasian dwarf goby</name>
    <name type="synonym">Pomatoschistus caucasicus</name>
    <dbReference type="NCBI Taxonomy" id="637954"/>
    <lineage>
        <taxon>Eukaryota</taxon>
        <taxon>Metazoa</taxon>
        <taxon>Chordata</taxon>
        <taxon>Craniata</taxon>
        <taxon>Vertebrata</taxon>
        <taxon>Euteleostomi</taxon>
        <taxon>Actinopterygii</taxon>
        <taxon>Neopterygii</taxon>
        <taxon>Teleostei</taxon>
        <taxon>Neoteleostei</taxon>
        <taxon>Acanthomorphata</taxon>
        <taxon>Gobiaria</taxon>
        <taxon>Gobiiformes</taxon>
        <taxon>Gobioidei</taxon>
        <taxon>Gobiidae</taxon>
        <taxon>Gobiinae</taxon>
        <taxon>Knipowitschia</taxon>
    </lineage>
</organism>
<dbReference type="EMBL" id="OZ035829">
    <property type="protein sequence ID" value="CAL1612231.1"/>
    <property type="molecule type" value="Genomic_DNA"/>
</dbReference>
<feature type="compositionally biased region" description="Acidic residues" evidence="1">
    <location>
        <begin position="54"/>
        <end position="78"/>
    </location>
</feature>
<dbReference type="AlphaFoldDB" id="A0AAV2MGA4"/>
<accession>A0AAV2MGA4</accession>
<protein>
    <submittedName>
        <fullName evidence="2">Uncharacterized protein</fullName>
    </submittedName>
</protein>
<keyword evidence="3" id="KW-1185">Reference proteome</keyword>
<feature type="compositionally biased region" description="Basic and acidic residues" evidence="1">
    <location>
        <begin position="24"/>
        <end position="46"/>
    </location>
</feature>
<name>A0AAV2MGA4_KNICA</name>
<feature type="compositionally biased region" description="Basic and acidic residues" evidence="1">
    <location>
        <begin position="1"/>
        <end position="10"/>
    </location>
</feature>
<reference evidence="2 3" key="1">
    <citation type="submission" date="2024-04" db="EMBL/GenBank/DDBJ databases">
        <authorList>
            <person name="Waldvogel A.-M."/>
            <person name="Schoenle A."/>
        </authorList>
    </citation>
    <scope>NUCLEOTIDE SEQUENCE [LARGE SCALE GENOMIC DNA]</scope>
</reference>
<evidence type="ECO:0000313" key="2">
    <source>
        <dbReference type="EMBL" id="CAL1612231.1"/>
    </source>
</evidence>
<gene>
    <name evidence="2" type="ORF">KC01_LOCUS38575</name>
</gene>
<dbReference type="Proteomes" id="UP001497482">
    <property type="component" value="Chromosome 7"/>
</dbReference>
<feature type="compositionally biased region" description="Polar residues" evidence="1">
    <location>
        <begin position="11"/>
        <end position="21"/>
    </location>
</feature>
<feature type="region of interest" description="Disordered" evidence="1">
    <location>
        <begin position="1"/>
        <end position="86"/>
    </location>
</feature>
<sequence length="86" mass="9844">MMFEHLKERLQSVQQDFSSGFKTLGDKSKESKVTRKPRTCTEETSVRKSSITGEEGDEDEEERDEEESSDLELEEEVLPDATLDLS</sequence>
<evidence type="ECO:0000256" key="1">
    <source>
        <dbReference type="SAM" id="MobiDB-lite"/>
    </source>
</evidence>